<dbReference type="NCBIfam" id="TIGR00125">
    <property type="entry name" value="cyt_tran_rel"/>
    <property type="match status" value="1"/>
</dbReference>
<gene>
    <name evidence="10 12" type="primary">nadD</name>
    <name evidence="12" type="ORF">WMO41_01575</name>
</gene>
<evidence type="ECO:0000256" key="8">
    <source>
        <dbReference type="ARBA" id="ARBA00023027"/>
    </source>
</evidence>
<dbReference type="InterPro" id="IPR014729">
    <property type="entry name" value="Rossmann-like_a/b/a_fold"/>
</dbReference>
<evidence type="ECO:0000256" key="6">
    <source>
        <dbReference type="ARBA" id="ARBA00022741"/>
    </source>
</evidence>
<accession>A0ABV1HHU5</accession>
<comment type="caution">
    <text evidence="12">The sequence shown here is derived from an EMBL/GenBank/DDBJ whole genome shotgun (WGS) entry which is preliminary data.</text>
</comment>
<evidence type="ECO:0000256" key="2">
    <source>
        <dbReference type="ARBA" id="ARBA00005019"/>
    </source>
</evidence>
<keyword evidence="4 10" id="KW-0808">Transferase</keyword>
<dbReference type="NCBIfam" id="TIGR00482">
    <property type="entry name" value="nicotinate (nicotinamide) nucleotide adenylyltransferase"/>
    <property type="match status" value="1"/>
</dbReference>
<evidence type="ECO:0000256" key="7">
    <source>
        <dbReference type="ARBA" id="ARBA00022840"/>
    </source>
</evidence>
<dbReference type="CDD" id="cd02165">
    <property type="entry name" value="NMNAT"/>
    <property type="match status" value="1"/>
</dbReference>
<evidence type="ECO:0000256" key="4">
    <source>
        <dbReference type="ARBA" id="ARBA00022679"/>
    </source>
</evidence>
<keyword evidence="8 10" id="KW-0520">NAD</keyword>
<dbReference type="PANTHER" id="PTHR39321:SF3">
    <property type="entry name" value="PHOSPHOPANTETHEINE ADENYLYLTRANSFERASE"/>
    <property type="match status" value="1"/>
</dbReference>
<dbReference type="HAMAP" id="MF_00244">
    <property type="entry name" value="NaMN_adenylyltr"/>
    <property type="match status" value="1"/>
</dbReference>
<feature type="domain" description="Cytidyltransferase-like" evidence="11">
    <location>
        <begin position="6"/>
        <end position="175"/>
    </location>
</feature>
<dbReference type="Gene3D" id="3.40.50.620">
    <property type="entry name" value="HUPs"/>
    <property type="match status" value="1"/>
</dbReference>
<keyword evidence="5 10" id="KW-0548">Nucleotidyltransferase</keyword>
<dbReference type="NCBIfam" id="NF000840">
    <property type="entry name" value="PRK00071.1-3"/>
    <property type="match status" value="1"/>
</dbReference>
<comment type="similarity">
    <text evidence="10">Belongs to the NadD family.</text>
</comment>
<keyword evidence="7 10" id="KW-0067">ATP-binding</keyword>
<dbReference type="PANTHER" id="PTHR39321">
    <property type="entry name" value="NICOTINATE-NUCLEOTIDE ADENYLYLTRANSFERASE-RELATED"/>
    <property type="match status" value="1"/>
</dbReference>
<dbReference type="SUPFAM" id="SSF52374">
    <property type="entry name" value="Nucleotidylyl transferase"/>
    <property type="match status" value="1"/>
</dbReference>
<comment type="function">
    <text evidence="1 10">Catalyzes the reversible adenylation of nicotinate mononucleotide (NaMN) to nicotinic acid adenine dinucleotide (NaAD).</text>
</comment>
<dbReference type="GO" id="GO:0004515">
    <property type="term" value="F:nicotinate-nucleotide adenylyltransferase activity"/>
    <property type="evidence" value="ECO:0007669"/>
    <property type="project" value="UniProtKB-EC"/>
</dbReference>
<evidence type="ECO:0000259" key="11">
    <source>
        <dbReference type="Pfam" id="PF01467"/>
    </source>
</evidence>
<evidence type="ECO:0000256" key="3">
    <source>
        <dbReference type="ARBA" id="ARBA00022642"/>
    </source>
</evidence>
<evidence type="ECO:0000256" key="9">
    <source>
        <dbReference type="ARBA" id="ARBA00048721"/>
    </source>
</evidence>
<comment type="pathway">
    <text evidence="2 10">Cofactor biosynthesis; NAD(+) biosynthesis; deamido-NAD(+) from nicotinate D-ribonucleotide: step 1/1.</text>
</comment>
<protein>
    <recommendedName>
        <fullName evidence="10">Probable nicotinate-nucleotide adenylyltransferase</fullName>
        <ecNumber evidence="10">2.7.7.18</ecNumber>
    </recommendedName>
    <alternativeName>
        <fullName evidence="10">Deamido-NAD(+) diphosphorylase</fullName>
    </alternativeName>
    <alternativeName>
        <fullName evidence="10">Deamido-NAD(+) pyrophosphorylase</fullName>
    </alternativeName>
    <alternativeName>
        <fullName evidence="10">Nicotinate mononucleotide adenylyltransferase</fullName>
        <shortName evidence="10">NaMN adenylyltransferase</shortName>
    </alternativeName>
</protein>
<dbReference type="InterPro" id="IPR005248">
    <property type="entry name" value="NadD/NMNAT"/>
</dbReference>
<keyword evidence="6 10" id="KW-0547">Nucleotide-binding</keyword>
<comment type="catalytic activity">
    <reaction evidence="9 10">
        <text>nicotinate beta-D-ribonucleotide + ATP + H(+) = deamido-NAD(+) + diphosphate</text>
        <dbReference type="Rhea" id="RHEA:22860"/>
        <dbReference type="ChEBI" id="CHEBI:15378"/>
        <dbReference type="ChEBI" id="CHEBI:30616"/>
        <dbReference type="ChEBI" id="CHEBI:33019"/>
        <dbReference type="ChEBI" id="CHEBI:57502"/>
        <dbReference type="ChEBI" id="CHEBI:58437"/>
        <dbReference type="EC" id="2.7.7.18"/>
    </reaction>
</comment>
<name>A0ABV1HHU5_9FIRM</name>
<organism evidence="12 13">
    <name type="scientific">Ventrimonas faecis</name>
    <dbReference type="NCBI Taxonomy" id="3133170"/>
    <lineage>
        <taxon>Bacteria</taxon>
        <taxon>Bacillati</taxon>
        <taxon>Bacillota</taxon>
        <taxon>Clostridia</taxon>
        <taxon>Lachnospirales</taxon>
        <taxon>Lachnospiraceae</taxon>
        <taxon>Ventrimonas</taxon>
    </lineage>
</organism>
<dbReference type="EC" id="2.7.7.18" evidence="10"/>
<evidence type="ECO:0000313" key="13">
    <source>
        <dbReference type="Proteomes" id="UP001437460"/>
    </source>
</evidence>
<keyword evidence="13" id="KW-1185">Reference proteome</keyword>
<evidence type="ECO:0000256" key="10">
    <source>
        <dbReference type="HAMAP-Rule" id="MF_00244"/>
    </source>
</evidence>
<reference evidence="12 13" key="1">
    <citation type="submission" date="2024-03" db="EMBL/GenBank/DDBJ databases">
        <title>Human intestinal bacterial collection.</title>
        <authorList>
            <person name="Pauvert C."/>
            <person name="Hitch T.C.A."/>
            <person name="Clavel T."/>
        </authorList>
    </citation>
    <scope>NUCLEOTIDE SEQUENCE [LARGE SCALE GENOMIC DNA]</scope>
    <source>
        <strain evidence="12 13">CLA-AP-H27</strain>
    </source>
</reference>
<dbReference type="EMBL" id="JBBMFJ010000002">
    <property type="protein sequence ID" value="MEQ2561882.1"/>
    <property type="molecule type" value="Genomic_DNA"/>
</dbReference>
<dbReference type="Pfam" id="PF01467">
    <property type="entry name" value="CTP_transf_like"/>
    <property type="match status" value="1"/>
</dbReference>
<keyword evidence="3 10" id="KW-0662">Pyridine nucleotide biosynthesis</keyword>
<evidence type="ECO:0000256" key="1">
    <source>
        <dbReference type="ARBA" id="ARBA00002324"/>
    </source>
</evidence>
<sequence>MAKIGIMGGTFDPIHNAHLMLGRQAWEEYGLDEVWFMPSHTPPHKTDHLVTDTKDRCEMVKLAIAEYPYFRFSDFEISRTGNTYTAQTLQLLKEAYPEHTFFFIVGADSLYHIESWYHPELVLGHVTILAAGRECEDASCSLEEQAEYLRNKYGAAIFLLHSDTMHVSSQELRERENLGLGIGDLVPASVERYIREHGLYQHPDRKEDIL</sequence>
<proteinExistence type="inferred from homology"/>
<dbReference type="RefSeq" id="WP_349228317.1">
    <property type="nucleotide sequence ID" value="NZ_JBBMFJ010000002.1"/>
</dbReference>
<dbReference type="InterPro" id="IPR004821">
    <property type="entry name" value="Cyt_trans-like"/>
</dbReference>
<evidence type="ECO:0000256" key="5">
    <source>
        <dbReference type="ARBA" id="ARBA00022695"/>
    </source>
</evidence>
<dbReference type="Proteomes" id="UP001437460">
    <property type="component" value="Unassembled WGS sequence"/>
</dbReference>
<evidence type="ECO:0000313" key="12">
    <source>
        <dbReference type="EMBL" id="MEQ2561882.1"/>
    </source>
</evidence>